<dbReference type="EMBL" id="PUEJ01000013">
    <property type="protein sequence ID" value="PRH84439.1"/>
    <property type="molecule type" value="Genomic_DNA"/>
</dbReference>
<organism evidence="1 2">
    <name type="scientific">Labrys okinawensis</name>
    <dbReference type="NCBI Taxonomy" id="346911"/>
    <lineage>
        <taxon>Bacteria</taxon>
        <taxon>Pseudomonadati</taxon>
        <taxon>Pseudomonadota</taxon>
        <taxon>Alphaproteobacteria</taxon>
        <taxon>Hyphomicrobiales</taxon>
        <taxon>Xanthobacteraceae</taxon>
        <taxon>Labrys</taxon>
    </lineage>
</organism>
<dbReference type="AlphaFoldDB" id="A0A2S9Q502"/>
<sequence>MINKGHDVMPKVQQSQSMVTIDDDTGTITIDLVAYGPVRIVMTADGDIEVEGRSILNTAHWTSFGNELPKRA</sequence>
<proteinExistence type="predicted"/>
<dbReference type="Proteomes" id="UP000237682">
    <property type="component" value="Unassembled WGS sequence"/>
</dbReference>
<evidence type="ECO:0000313" key="1">
    <source>
        <dbReference type="EMBL" id="PRH84439.1"/>
    </source>
</evidence>
<keyword evidence="2" id="KW-1185">Reference proteome</keyword>
<accession>A0A2S9Q502</accession>
<protein>
    <submittedName>
        <fullName evidence="1">Uncharacterized protein</fullName>
    </submittedName>
</protein>
<name>A0A2S9Q502_9HYPH</name>
<reference evidence="1 2" key="1">
    <citation type="submission" date="2018-02" db="EMBL/GenBank/DDBJ databases">
        <title>Whole genome sequencing of endophytic bacterium.</title>
        <authorList>
            <person name="Eedara R."/>
            <person name="Podile A.R."/>
        </authorList>
    </citation>
    <scope>NUCLEOTIDE SEQUENCE [LARGE SCALE GENOMIC DNA]</scope>
    <source>
        <strain evidence="1 2">RP1T</strain>
    </source>
</reference>
<gene>
    <name evidence="1" type="ORF">C5L14_26675</name>
</gene>
<comment type="caution">
    <text evidence="1">The sequence shown here is derived from an EMBL/GenBank/DDBJ whole genome shotgun (WGS) entry which is preliminary data.</text>
</comment>
<evidence type="ECO:0000313" key="2">
    <source>
        <dbReference type="Proteomes" id="UP000237682"/>
    </source>
</evidence>